<sequence length="470" mass="53127">MKQLLLHVRPDQTVLACLDDDILSDLFVERAGEEDIVGRVYKGVIKNVVPSLNGMFLDIGIGRNAFLRTRDTLPGAAHTEGSTLLVQVEKDSTETKGPLVTEKISFAGRYAVALYGSSYIGISKKITDEKKRNFLRSQAKAICGGAMGLIVRTAAETAEEEDFKKDLTSLTRIMEVVMKRGAIEKGPALLYRDGDLAVKSLRDYLTGGVERILVDDRNVWQRLITMAEEEKDISKDRILFYDERESLFKSFKVDGQIEALFDRTVPLPTGGSLVIDYTEALTVIDVNSGSFRGKGIPHDQLAFLINKDAAREIARQIRLRGIGGIIMIDFIDMEKKEEKEKLLRILRQEVRDDHVKTVVCGMTSLGLVEMTRKRTTKRLWQYYYNTCPLCKGTGRILSARAAADRILEDLENRRRKGPFQRDLEIRCSTDVKKVLESAPFWDVLQKTVLRDIRITGEPHFSRETYTILSL</sequence>
<reference evidence="7 8" key="1">
    <citation type="submission" date="2011-11" db="EMBL/GenBank/DDBJ databases">
        <title>The Genome Sequence of Dialister succinatiphilus YIT 11850.</title>
        <authorList>
            <consortium name="The Broad Institute Genome Sequencing Platform"/>
            <person name="Earl A."/>
            <person name="Ward D."/>
            <person name="Feldgarden M."/>
            <person name="Gevers D."/>
            <person name="Morotomi M."/>
            <person name="Young S.K."/>
            <person name="Zeng Q."/>
            <person name="Gargeya S."/>
            <person name="Fitzgerald M."/>
            <person name="Haas B."/>
            <person name="Abouelleil A."/>
            <person name="Alvarado L."/>
            <person name="Arachchi H.M."/>
            <person name="Berlin A."/>
            <person name="Brown A."/>
            <person name="Chapman S.B."/>
            <person name="Dunbar C."/>
            <person name="Gearin G."/>
            <person name="Goldberg J."/>
            <person name="Griggs A."/>
            <person name="Gujja S."/>
            <person name="Heiman D."/>
            <person name="Howarth C."/>
            <person name="Lui A."/>
            <person name="MacDonald P.J.P."/>
            <person name="Montmayeur A."/>
            <person name="Murphy C."/>
            <person name="Neiman D."/>
            <person name="Pearson M."/>
            <person name="Priest M."/>
            <person name="Roberts A."/>
            <person name="Saif S."/>
            <person name="Shea T."/>
            <person name="Sisk P."/>
            <person name="Stolte C."/>
            <person name="Sykes S."/>
            <person name="Wortman J."/>
            <person name="Nusbaum C."/>
            <person name="Birren B."/>
        </authorList>
    </citation>
    <scope>NUCLEOTIDE SEQUENCE [LARGE SCALE GENOMIC DNA]</scope>
    <source>
        <strain evidence="7 8">YIT 11850</strain>
    </source>
</reference>
<dbReference type="CDD" id="cd04453">
    <property type="entry name" value="S1_RNase_E"/>
    <property type="match status" value="1"/>
</dbReference>
<proteinExistence type="predicted"/>
<evidence type="ECO:0000256" key="4">
    <source>
        <dbReference type="ARBA" id="ARBA00022842"/>
    </source>
</evidence>
<evidence type="ECO:0000256" key="2">
    <source>
        <dbReference type="ARBA" id="ARBA00022723"/>
    </source>
</evidence>
<evidence type="ECO:0000256" key="5">
    <source>
        <dbReference type="ARBA" id="ARBA00022884"/>
    </source>
</evidence>
<dbReference type="GO" id="GO:0006364">
    <property type="term" value="P:rRNA processing"/>
    <property type="evidence" value="ECO:0007669"/>
    <property type="project" value="TreeGrafter"/>
</dbReference>
<dbReference type="InterPro" id="IPR012340">
    <property type="entry name" value="NA-bd_OB-fold"/>
</dbReference>
<dbReference type="AlphaFoldDB" id="H1CZL6"/>
<dbReference type="SMART" id="SM00316">
    <property type="entry name" value="S1"/>
    <property type="match status" value="1"/>
</dbReference>
<dbReference type="GO" id="GO:0046872">
    <property type="term" value="F:metal ion binding"/>
    <property type="evidence" value="ECO:0007669"/>
    <property type="project" value="UniProtKB-KW"/>
</dbReference>
<dbReference type="SUPFAM" id="SSF50249">
    <property type="entry name" value="Nucleic acid-binding proteins"/>
    <property type="match status" value="1"/>
</dbReference>
<accession>H1CZL6</accession>
<dbReference type="PROSITE" id="PS50126">
    <property type="entry name" value="S1"/>
    <property type="match status" value="1"/>
</dbReference>
<dbReference type="GO" id="GO:0016787">
    <property type="term" value="F:hydrolase activity"/>
    <property type="evidence" value="ECO:0007669"/>
    <property type="project" value="UniProtKB-KW"/>
</dbReference>
<dbReference type="Proteomes" id="UP000003277">
    <property type="component" value="Unassembled WGS sequence"/>
</dbReference>
<dbReference type="InterPro" id="IPR019307">
    <property type="entry name" value="RNA-bd_AU-1/RNase_E/G"/>
</dbReference>
<comment type="cofactor">
    <cofactor evidence="1">
        <name>Mg(2+)</name>
        <dbReference type="ChEBI" id="CHEBI:18420"/>
    </cofactor>
</comment>
<dbReference type="InterPro" id="IPR003029">
    <property type="entry name" value="S1_domain"/>
</dbReference>
<dbReference type="PANTHER" id="PTHR30001">
    <property type="entry name" value="RIBONUCLEASE"/>
    <property type="match status" value="1"/>
</dbReference>
<dbReference type="GO" id="GO:0004540">
    <property type="term" value="F:RNA nuclease activity"/>
    <property type="evidence" value="ECO:0007669"/>
    <property type="project" value="InterPro"/>
</dbReference>
<dbReference type="GO" id="GO:0003723">
    <property type="term" value="F:RNA binding"/>
    <property type="evidence" value="ECO:0007669"/>
    <property type="project" value="UniProtKB-KW"/>
</dbReference>
<evidence type="ECO:0000256" key="3">
    <source>
        <dbReference type="ARBA" id="ARBA00022801"/>
    </source>
</evidence>
<evidence type="ECO:0000256" key="1">
    <source>
        <dbReference type="ARBA" id="ARBA00001946"/>
    </source>
</evidence>
<keyword evidence="2" id="KW-0479">Metal-binding</keyword>
<dbReference type="Gene3D" id="3.40.1260.20">
    <property type="entry name" value="Ribonuclease E, catalytic domain"/>
    <property type="match status" value="1"/>
</dbReference>
<dbReference type="STRING" id="742743.HMPREF9453_00697"/>
<evidence type="ECO:0000313" key="7">
    <source>
        <dbReference type="EMBL" id="EHO63272.1"/>
    </source>
</evidence>
<evidence type="ECO:0000259" key="6">
    <source>
        <dbReference type="PROSITE" id="PS50126"/>
    </source>
</evidence>
<feature type="domain" description="S1 motif" evidence="6">
    <location>
        <begin position="38"/>
        <end position="109"/>
    </location>
</feature>
<dbReference type="eggNOG" id="COG1530">
    <property type="taxonomic scope" value="Bacteria"/>
</dbReference>
<dbReference type="GO" id="GO:0005737">
    <property type="term" value="C:cytoplasm"/>
    <property type="evidence" value="ECO:0007669"/>
    <property type="project" value="TreeGrafter"/>
</dbReference>
<keyword evidence="4" id="KW-0460">Magnesium</keyword>
<keyword evidence="5" id="KW-0694">RNA-binding</keyword>
<keyword evidence="3" id="KW-0378">Hydrolase</keyword>
<comment type="caution">
    <text evidence="7">The sequence shown here is derived from an EMBL/GenBank/DDBJ whole genome shotgun (WGS) entry which is preliminary data.</text>
</comment>
<evidence type="ECO:0000313" key="8">
    <source>
        <dbReference type="Proteomes" id="UP000003277"/>
    </source>
</evidence>
<protein>
    <submittedName>
        <fullName evidence="7">Rne/Rng family ribonuclease</fullName>
    </submittedName>
</protein>
<name>H1CZL6_9FIRM</name>
<dbReference type="OrthoDB" id="9804278at2"/>
<dbReference type="RefSeq" id="WP_008859201.1">
    <property type="nucleotide sequence ID" value="NZ_JH591187.1"/>
</dbReference>
<dbReference type="PANTHER" id="PTHR30001:SF0">
    <property type="entry name" value="RIBONUCLEASE G"/>
    <property type="match status" value="1"/>
</dbReference>
<dbReference type="PATRIC" id="fig|742743.3.peg.706"/>
<dbReference type="Gene3D" id="2.40.50.140">
    <property type="entry name" value="Nucleic acid-binding proteins"/>
    <property type="match status" value="1"/>
</dbReference>
<dbReference type="EMBL" id="ADLT01000017">
    <property type="protein sequence ID" value="EHO63272.1"/>
    <property type="molecule type" value="Genomic_DNA"/>
</dbReference>
<dbReference type="Pfam" id="PF10150">
    <property type="entry name" value="RNase_E_G"/>
    <property type="match status" value="1"/>
</dbReference>
<gene>
    <name evidence="7" type="ORF">HMPREF9453_00697</name>
</gene>
<dbReference type="InterPro" id="IPR004659">
    <property type="entry name" value="RNase_E/G"/>
</dbReference>
<organism evidence="7 8">
    <name type="scientific">Dialister succinatiphilus YIT 11850</name>
    <dbReference type="NCBI Taxonomy" id="742743"/>
    <lineage>
        <taxon>Bacteria</taxon>
        <taxon>Bacillati</taxon>
        <taxon>Bacillota</taxon>
        <taxon>Negativicutes</taxon>
        <taxon>Veillonellales</taxon>
        <taxon>Veillonellaceae</taxon>
        <taxon>Dialister</taxon>
    </lineage>
</organism>
<dbReference type="HOGENOM" id="CLU_003468_5_3_9"/>
<dbReference type="NCBIfam" id="TIGR00757">
    <property type="entry name" value="RNaseEG"/>
    <property type="match status" value="1"/>
</dbReference>
<keyword evidence="8" id="KW-1185">Reference proteome</keyword>